<name>A0ABZ0S9Z3_9GAMM</name>
<sequence>MTPDSAPDDTMTEAMAVAYLDQHPDLLLRHPRLLIKMDIPHGRDGVVSLVERQLAMLREQIAQERQRLVCLVERAREYESLSKHLHELTTKLILARSVKHVEDILDMELRIEFGAEAVALLPSPLTDEPQSDPPTHAPKDSRDNVPRTRTTATTGIDKLVELDHCQCGPLTPDQYTELFGGQADHLRSAALIPLRGPKMHGLLAIASRDPDHFTADMGTVALERLADIISAKLIELALAHHD</sequence>
<dbReference type="InterPro" id="IPR007435">
    <property type="entry name" value="DUF484"/>
</dbReference>
<dbReference type="PANTHER" id="PTHR38765:SF1">
    <property type="entry name" value="DUF484 DOMAIN-CONTAINING PROTEIN"/>
    <property type="match status" value="1"/>
</dbReference>
<organism evidence="3 4">
    <name type="scientific">Thiorhodovibrio winogradskyi</name>
    <dbReference type="NCBI Taxonomy" id="77007"/>
    <lineage>
        <taxon>Bacteria</taxon>
        <taxon>Pseudomonadati</taxon>
        <taxon>Pseudomonadota</taxon>
        <taxon>Gammaproteobacteria</taxon>
        <taxon>Chromatiales</taxon>
        <taxon>Chromatiaceae</taxon>
        <taxon>Thiorhodovibrio</taxon>
    </lineage>
</organism>
<evidence type="ECO:0000256" key="1">
    <source>
        <dbReference type="SAM" id="Coils"/>
    </source>
</evidence>
<evidence type="ECO:0008006" key="5">
    <source>
        <dbReference type="Google" id="ProtNLM"/>
    </source>
</evidence>
<keyword evidence="1" id="KW-0175">Coiled coil</keyword>
<feature type="region of interest" description="Disordered" evidence="2">
    <location>
        <begin position="123"/>
        <end position="153"/>
    </location>
</feature>
<gene>
    <name evidence="3" type="ORF">Thiowin_02898</name>
</gene>
<evidence type="ECO:0000313" key="3">
    <source>
        <dbReference type="EMBL" id="WPL17856.1"/>
    </source>
</evidence>
<accession>A0ABZ0S9Z3</accession>
<feature type="coiled-coil region" evidence="1">
    <location>
        <begin position="47"/>
        <end position="74"/>
    </location>
</feature>
<reference evidence="3 4" key="1">
    <citation type="journal article" date="2023" name="Microorganisms">
        <title>Thiorhodovibrio frisius and Trv. litoralis spp. nov., Two Novel Members from a Clade of Fastidious Purple Sulfur Bacteria That Exhibit Unique Red-Shifted Light-Harvesting Capabilities.</title>
        <authorList>
            <person name="Methner A."/>
            <person name="Kuzyk S.B."/>
            <person name="Petersen J."/>
            <person name="Bauer S."/>
            <person name="Brinkmann H."/>
            <person name="Sichau K."/>
            <person name="Wanner G."/>
            <person name="Wolf J."/>
            <person name="Neumann-Schaal M."/>
            <person name="Henke P."/>
            <person name="Tank M."/>
            <person name="Sproer C."/>
            <person name="Bunk B."/>
            <person name="Overmann J."/>
        </authorList>
    </citation>
    <scope>NUCLEOTIDE SEQUENCE [LARGE SCALE GENOMIC DNA]</scope>
    <source>
        <strain evidence="3 4">DSM 6702</strain>
    </source>
</reference>
<dbReference type="Pfam" id="PF04340">
    <property type="entry name" value="DUF484"/>
    <property type="match status" value="1"/>
</dbReference>
<dbReference type="RefSeq" id="WP_328983658.1">
    <property type="nucleotide sequence ID" value="NZ_CP121472.1"/>
</dbReference>
<feature type="compositionally biased region" description="Basic and acidic residues" evidence="2">
    <location>
        <begin position="137"/>
        <end position="146"/>
    </location>
</feature>
<proteinExistence type="predicted"/>
<protein>
    <recommendedName>
        <fullName evidence="5">Phytochrome sensor protein</fullName>
    </recommendedName>
</protein>
<dbReference type="InterPro" id="IPR029016">
    <property type="entry name" value="GAF-like_dom_sf"/>
</dbReference>
<evidence type="ECO:0000256" key="2">
    <source>
        <dbReference type="SAM" id="MobiDB-lite"/>
    </source>
</evidence>
<dbReference type="Gene3D" id="3.30.450.40">
    <property type="match status" value="1"/>
</dbReference>
<dbReference type="EMBL" id="CP121472">
    <property type="protein sequence ID" value="WPL17856.1"/>
    <property type="molecule type" value="Genomic_DNA"/>
</dbReference>
<dbReference type="Proteomes" id="UP001432180">
    <property type="component" value="Chromosome"/>
</dbReference>
<keyword evidence="4" id="KW-1185">Reference proteome</keyword>
<dbReference type="PANTHER" id="PTHR38765">
    <property type="entry name" value="DUF484 DOMAIN-CONTAINING PROTEIN"/>
    <property type="match status" value="1"/>
</dbReference>
<evidence type="ECO:0000313" key="4">
    <source>
        <dbReference type="Proteomes" id="UP001432180"/>
    </source>
</evidence>